<protein>
    <recommendedName>
        <fullName evidence="2">Flavin reductase like domain-containing protein</fullName>
    </recommendedName>
</protein>
<reference evidence="3 4" key="1">
    <citation type="submission" date="2017-04" db="EMBL/GenBank/DDBJ databases">
        <title>A new member of the family Flavobacteriaceae isolated from ascidians.</title>
        <authorList>
            <person name="Chen L."/>
        </authorList>
    </citation>
    <scope>NUCLEOTIDE SEQUENCE [LARGE SCALE GENOMIC DNA]</scope>
    <source>
        <strain evidence="3 4">HQA918</strain>
    </source>
</reference>
<dbReference type="GO" id="GO:0010181">
    <property type="term" value="F:FMN binding"/>
    <property type="evidence" value="ECO:0007669"/>
    <property type="project" value="InterPro"/>
</dbReference>
<evidence type="ECO:0000256" key="1">
    <source>
        <dbReference type="ARBA" id="ARBA00023002"/>
    </source>
</evidence>
<dbReference type="RefSeq" id="WP_097441551.1">
    <property type="nucleotide sequence ID" value="NZ_NBWU01000001.1"/>
</dbReference>
<dbReference type="OrthoDB" id="9792858at2"/>
<feature type="domain" description="Flavin reductase like" evidence="2">
    <location>
        <begin position="12"/>
        <end position="157"/>
    </location>
</feature>
<keyword evidence="1" id="KW-0560">Oxidoreductase</keyword>
<organism evidence="3 4">
    <name type="scientific">Sediminicola luteus</name>
    <dbReference type="NCBI Taxonomy" id="319238"/>
    <lineage>
        <taxon>Bacteria</taxon>
        <taxon>Pseudomonadati</taxon>
        <taxon>Bacteroidota</taxon>
        <taxon>Flavobacteriia</taxon>
        <taxon>Flavobacteriales</taxon>
        <taxon>Flavobacteriaceae</taxon>
        <taxon>Sediminicola</taxon>
    </lineage>
</organism>
<dbReference type="PANTHER" id="PTHR30466">
    <property type="entry name" value="FLAVIN REDUCTASE"/>
    <property type="match status" value="1"/>
</dbReference>
<sequence>MCITQEQFKEGMQQLAAAVTIIATAHNGQRSGLTATAVCSVSDSPPTLLVCVNKNAFAHDQILAAKRFSVNVLSKRQVEVSNAFAGRYEDPSEKFKTGDWQDNAQGIPVLQGALVQWSCALTQVVEQGSHSVFFGQVEAVAMADDAPLLYGQKSYKTLSAL</sequence>
<accession>A0A2A4GBQ0</accession>
<dbReference type="SMART" id="SM00903">
    <property type="entry name" value="Flavin_Reduct"/>
    <property type="match status" value="1"/>
</dbReference>
<dbReference type="GO" id="GO:0006208">
    <property type="term" value="P:pyrimidine nucleobase catabolic process"/>
    <property type="evidence" value="ECO:0007669"/>
    <property type="project" value="TreeGrafter"/>
</dbReference>
<dbReference type="SUPFAM" id="SSF50475">
    <property type="entry name" value="FMN-binding split barrel"/>
    <property type="match status" value="1"/>
</dbReference>
<dbReference type="AlphaFoldDB" id="A0A2A4GBQ0"/>
<name>A0A2A4GBQ0_9FLAO</name>
<dbReference type="Proteomes" id="UP000219559">
    <property type="component" value="Unassembled WGS sequence"/>
</dbReference>
<dbReference type="InterPro" id="IPR050268">
    <property type="entry name" value="NADH-dep_flavin_reductase"/>
</dbReference>
<evidence type="ECO:0000313" key="3">
    <source>
        <dbReference type="EMBL" id="PCE66027.1"/>
    </source>
</evidence>
<dbReference type="InterPro" id="IPR012349">
    <property type="entry name" value="Split_barrel_FMN-bd"/>
</dbReference>
<dbReference type="InterPro" id="IPR002563">
    <property type="entry name" value="Flavin_Rdtase-like_dom"/>
</dbReference>
<evidence type="ECO:0000313" key="4">
    <source>
        <dbReference type="Proteomes" id="UP000219559"/>
    </source>
</evidence>
<dbReference type="Gene3D" id="2.30.110.10">
    <property type="entry name" value="Electron Transport, Fmn-binding Protein, Chain A"/>
    <property type="match status" value="1"/>
</dbReference>
<keyword evidence="4" id="KW-1185">Reference proteome</keyword>
<evidence type="ECO:0000259" key="2">
    <source>
        <dbReference type="SMART" id="SM00903"/>
    </source>
</evidence>
<proteinExistence type="predicted"/>
<dbReference type="PANTHER" id="PTHR30466:SF1">
    <property type="entry name" value="FMN REDUCTASE (NADH) RUTF"/>
    <property type="match status" value="1"/>
</dbReference>
<comment type="caution">
    <text evidence="3">The sequence shown here is derived from an EMBL/GenBank/DDBJ whole genome shotgun (WGS) entry which is preliminary data.</text>
</comment>
<dbReference type="GO" id="GO:0042602">
    <property type="term" value="F:riboflavin reductase (NADPH) activity"/>
    <property type="evidence" value="ECO:0007669"/>
    <property type="project" value="TreeGrafter"/>
</dbReference>
<dbReference type="Pfam" id="PF01613">
    <property type="entry name" value="Flavin_Reduct"/>
    <property type="match status" value="1"/>
</dbReference>
<gene>
    <name evidence="3" type="ORF">B7P33_01625</name>
</gene>
<dbReference type="EMBL" id="NBWU01000001">
    <property type="protein sequence ID" value="PCE66027.1"/>
    <property type="molecule type" value="Genomic_DNA"/>
</dbReference>